<gene>
    <name evidence="3" type="ORF">AB6A40_008321</name>
</gene>
<dbReference type="EMBL" id="JBGFUD010007551">
    <property type="protein sequence ID" value="MFH4981612.1"/>
    <property type="molecule type" value="Genomic_DNA"/>
</dbReference>
<evidence type="ECO:0000313" key="4">
    <source>
        <dbReference type="Proteomes" id="UP001608902"/>
    </source>
</evidence>
<feature type="domain" description="BSD" evidence="2">
    <location>
        <begin position="168"/>
        <end position="220"/>
    </location>
</feature>
<accession>A0ABD6ER41</accession>
<dbReference type="InterPro" id="IPR035925">
    <property type="entry name" value="BSD_dom_sf"/>
</dbReference>
<feature type="region of interest" description="Disordered" evidence="1">
    <location>
        <begin position="270"/>
        <end position="319"/>
    </location>
</feature>
<comment type="caution">
    <text evidence="3">The sequence shown here is derived from an EMBL/GenBank/DDBJ whole genome shotgun (WGS) entry which is preliminary data.</text>
</comment>
<sequence>MKKDFAELSDAVASEATSVAKTTVENFKHQAQNLQKIVSPDVEKKEALGSQKIESAEAVDSAAVSEANSSINEDRLLGFDIVPALSSLSQSGQSWMKAFVDTVKSLAEEDTTSNEHEHTEVIRPRSHSTSPDFGSIGRLPHHVLYSIQTDRNTFLSAPAGSADGYDEWLKLFRLEDHDKEISEMLRTCPPMRAIYQELVPSKVSNLEFWQRYFYKVLQAIVIEENKMASNGERNEKGTKVRTNKETKLDQQISAKIKTELDSSTTSDETWSVCSSVNIDAPAESRKEELDPQTPHAHSSDEMSQKSTKGSDDWIDWEEG</sequence>
<protein>
    <recommendedName>
        <fullName evidence="2">BSD domain-containing protein</fullName>
    </recommendedName>
</protein>
<evidence type="ECO:0000256" key="1">
    <source>
        <dbReference type="SAM" id="MobiDB-lite"/>
    </source>
</evidence>
<dbReference type="InterPro" id="IPR051494">
    <property type="entry name" value="BSD_domain-containing"/>
</dbReference>
<dbReference type="PANTHER" id="PTHR16019:SF5">
    <property type="entry name" value="BSD DOMAIN-CONTAINING PROTEIN 1"/>
    <property type="match status" value="1"/>
</dbReference>
<evidence type="ECO:0000259" key="2">
    <source>
        <dbReference type="PROSITE" id="PS50858"/>
    </source>
</evidence>
<dbReference type="PROSITE" id="PS50858">
    <property type="entry name" value="BSD"/>
    <property type="match status" value="1"/>
</dbReference>
<dbReference type="SMART" id="SM00751">
    <property type="entry name" value="BSD"/>
    <property type="match status" value="1"/>
</dbReference>
<feature type="region of interest" description="Disordered" evidence="1">
    <location>
        <begin position="109"/>
        <end position="132"/>
    </location>
</feature>
<keyword evidence="4" id="KW-1185">Reference proteome</keyword>
<reference evidence="3 4" key="1">
    <citation type="submission" date="2024-08" db="EMBL/GenBank/DDBJ databases">
        <title>Gnathostoma spinigerum genome.</title>
        <authorList>
            <person name="Gonzalez-Bertolin B."/>
            <person name="Monzon S."/>
            <person name="Zaballos A."/>
            <person name="Jimenez P."/>
            <person name="Dekumyoy P."/>
            <person name="Varona S."/>
            <person name="Cuesta I."/>
            <person name="Sumanam S."/>
            <person name="Adisakwattana P."/>
            <person name="Gasser R.B."/>
            <person name="Hernandez-Gonzalez A."/>
            <person name="Young N.D."/>
            <person name="Perteguer M.J."/>
        </authorList>
    </citation>
    <scope>NUCLEOTIDE SEQUENCE [LARGE SCALE GENOMIC DNA]</scope>
    <source>
        <strain evidence="3">AL3</strain>
        <tissue evidence="3">Liver</tissue>
    </source>
</reference>
<dbReference type="Proteomes" id="UP001608902">
    <property type="component" value="Unassembled WGS sequence"/>
</dbReference>
<feature type="compositionally biased region" description="Basic and acidic residues" evidence="1">
    <location>
        <begin position="297"/>
        <end position="311"/>
    </location>
</feature>
<name>A0ABD6ER41_9BILA</name>
<dbReference type="Gene3D" id="1.10.3970.10">
    <property type="entry name" value="BSD domain"/>
    <property type="match status" value="1"/>
</dbReference>
<dbReference type="PANTHER" id="PTHR16019">
    <property type="entry name" value="SYNAPSE-ASSOCIATED PROTEIN"/>
    <property type="match status" value="1"/>
</dbReference>
<proteinExistence type="predicted"/>
<dbReference type="Pfam" id="PF03909">
    <property type="entry name" value="BSD"/>
    <property type="match status" value="1"/>
</dbReference>
<feature type="compositionally biased region" description="Basic and acidic residues" evidence="1">
    <location>
        <begin position="113"/>
        <end position="123"/>
    </location>
</feature>
<evidence type="ECO:0000313" key="3">
    <source>
        <dbReference type="EMBL" id="MFH4981612.1"/>
    </source>
</evidence>
<dbReference type="SUPFAM" id="SSF140383">
    <property type="entry name" value="BSD domain-like"/>
    <property type="match status" value="1"/>
</dbReference>
<dbReference type="InterPro" id="IPR005607">
    <property type="entry name" value="BSD_dom"/>
</dbReference>
<organism evidence="3 4">
    <name type="scientific">Gnathostoma spinigerum</name>
    <dbReference type="NCBI Taxonomy" id="75299"/>
    <lineage>
        <taxon>Eukaryota</taxon>
        <taxon>Metazoa</taxon>
        <taxon>Ecdysozoa</taxon>
        <taxon>Nematoda</taxon>
        <taxon>Chromadorea</taxon>
        <taxon>Rhabditida</taxon>
        <taxon>Spirurina</taxon>
        <taxon>Gnathostomatomorpha</taxon>
        <taxon>Gnathostomatoidea</taxon>
        <taxon>Gnathostomatidae</taxon>
        <taxon>Gnathostoma</taxon>
    </lineage>
</organism>
<dbReference type="AlphaFoldDB" id="A0ABD6ER41"/>